<evidence type="ECO:0000259" key="1">
    <source>
        <dbReference type="Pfam" id="PF13392"/>
    </source>
</evidence>
<proteinExistence type="predicted"/>
<dbReference type="SUPFAM" id="SSF54060">
    <property type="entry name" value="His-Me finger endonucleases"/>
    <property type="match status" value="1"/>
</dbReference>
<feature type="domain" description="HNH nuclease" evidence="1">
    <location>
        <begin position="59"/>
        <end position="100"/>
    </location>
</feature>
<dbReference type="EMBL" id="MF774688">
    <property type="protein sequence ID" value="ATI18561.1"/>
    <property type="molecule type" value="Genomic_DNA"/>
</dbReference>
<accession>A0A291LGU6</accession>
<reference evidence="2" key="1">
    <citation type="submission" date="2017-08" db="EMBL/GenBank/DDBJ databases">
        <authorList>
            <person name="de Groot N.N."/>
        </authorList>
    </citation>
    <scope>NUCLEOTIDE SEQUENCE</scope>
</reference>
<protein>
    <recommendedName>
        <fullName evidence="1">HNH nuclease domain-containing protein</fullName>
    </recommendedName>
</protein>
<dbReference type="Gene3D" id="3.90.75.20">
    <property type="match status" value="1"/>
</dbReference>
<dbReference type="Pfam" id="PF13392">
    <property type="entry name" value="HNH_3"/>
    <property type="match status" value="1"/>
</dbReference>
<evidence type="ECO:0000313" key="2">
    <source>
        <dbReference type="EMBL" id="ATI18561.1"/>
    </source>
</evidence>
<dbReference type="InterPro" id="IPR003615">
    <property type="entry name" value="HNH_nuc"/>
</dbReference>
<organism evidence="2">
    <name type="scientific">Salmonella phage SP1a</name>
    <dbReference type="NCBI Taxonomy" id="2109652"/>
    <lineage>
        <taxon>Viruses</taxon>
        <taxon>Duplodnaviria</taxon>
        <taxon>Heunggongvirae</taxon>
        <taxon>Uroviricota</taxon>
        <taxon>Caudoviricetes</taxon>
        <taxon>Demerecviridae</taxon>
        <taxon>Markadamsvirinae</taxon>
        <taxon>Tequintavirus</taxon>
    </lineage>
</organism>
<name>A0A291LGU6_9CAUD</name>
<sequence length="168" mass="19133">MITRERLLEVLEYHEDGTLTWKPRPEGTRGWNTSLNNMPAGSINADGYLMLSIDGERILAHRAIFFMHKGYLPDIVDHDDTNTLNNRISNLREATKAQNAFNRKSANKNNLLGLKNISQRGKSFRVKISRAGINYMKTCSSLEEAIAWRDEKLEELHGEFASKGNKNV</sequence>
<dbReference type="InterPro" id="IPR044925">
    <property type="entry name" value="His-Me_finger_sf"/>
</dbReference>